<dbReference type="SUPFAM" id="SSF57770">
    <property type="entry name" value="Methionyl-tRNA synthetase (MetRS), Zn-domain"/>
    <property type="match status" value="1"/>
</dbReference>
<dbReference type="InterPro" id="IPR033911">
    <property type="entry name" value="MetRS_core"/>
</dbReference>
<sequence>MKKTKKKILVTCAFPYANGSIHLGHLLEHIQADIWVKYLRMTGNTVWFICADDAHGTPILLKSKELGITPKKLITQNYIEHKLDFSKFNIKYDLYSSTHSSENLKTVNKIFNILEKKKLIIEKKISQLYDIQHNMFLPDRLVKGDCPSCYKKNQFGDNCEFCGSTYDAINLKNPMSLISNKKPILKSSSHLFFNIKKYEKKIKKWICSIQLQKSVLNKTNEWFKAGLKDWNISRDAPYFGFLIPNYVNKYFYVWLDAPIGYISTFKKLCEKEKKIQFNEFWKKNTSTELYHFIGKDIIYFHTLFWPAILTSVSYRKPTNIFVHGYVTLNGKKLSKSKGSSILAKNWIKTFNSDSLRYYYASKSSSTIQDIEINLEDFYKKINSDIVNKIVNLASRSASFIHKYFQNTLSKNLSDVYIYKKILQYSQLIEDLYQKREFGSVTRKIIKCTDIANTYFSEKKPWTLLNKKNQQKKLHEICSISLNLFRIIATWITPITPDLSKKIEKFLLIKLNWNNIKRPLLNHKIASFSTLYNRIHKKDIIKFLKNNKYS</sequence>
<evidence type="ECO:0000256" key="12">
    <source>
        <dbReference type="HAMAP-Rule" id="MF_00098"/>
    </source>
</evidence>
<evidence type="ECO:0000256" key="10">
    <source>
        <dbReference type="ARBA" id="ARBA00023146"/>
    </source>
</evidence>
<evidence type="ECO:0000256" key="2">
    <source>
        <dbReference type="ARBA" id="ARBA00004496"/>
    </source>
</evidence>
<dbReference type="PRINTS" id="PR01041">
    <property type="entry name" value="TRNASYNTHMET"/>
</dbReference>
<keyword evidence="5 12" id="KW-0436">Ligase</keyword>
<dbReference type="GO" id="GO:0005524">
    <property type="term" value="F:ATP binding"/>
    <property type="evidence" value="ECO:0007669"/>
    <property type="project" value="UniProtKB-UniRule"/>
</dbReference>
<evidence type="ECO:0000256" key="9">
    <source>
        <dbReference type="ARBA" id="ARBA00022917"/>
    </source>
</evidence>
<dbReference type="PANTHER" id="PTHR45765">
    <property type="entry name" value="METHIONINE--TRNA LIGASE"/>
    <property type="match status" value="1"/>
</dbReference>
<comment type="subunit">
    <text evidence="12">Monomer.</text>
</comment>
<evidence type="ECO:0000256" key="5">
    <source>
        <dbReference type="ARBA" id="ARBA00022598"/>
    </source>
</evidence>
<dbReference type="SUPFAM" id="SSF47323">
    <property type="entry name" value="Anticodon-binding domain of a subclass of class I aminoacyl-tRNA synthetases"/>
    <property type="match status" value="1"/>
</dbReference>
<feature type="binding site" evidence="12">
    <location>
        <position position="162"/>
    </location>
    <ligand>
        <name>Zn(2+)</name>
        <dbReference type="ChEBI" id="CHEBI:29105"/>
    </ligand>
</feature>
<dbReference type="InterPro" id="IPR041872">
    <property type="entry name" value="Anticodon_Met"/>
</dbReference>
<evidence type="ECO:0000313" key="14">
    <source>
        <dbReference type="EMBL" id="CAL4042356.1"/>
    </source>
</evidence>
<keyword evidence="4 12" id="KW-0963">Cytoplasm</keyword>
<reference evidence="14" key="1">
    <citation type="submission" date="2024-06" db="EMBL/GenBank/DDBJ databases">
        <authorList>
            <person name="Manzano-Marin A."/>
            <person name="Manzano-Marin A."/>
            <person name="Alejandro Manzano Marin A."/>
        </authorList>
    </citation>
    <scope>NUCLEOTIDE SEQUENCE</scope>
    <source>
        <strain evidence="14">Ancorni-2928</strain>
    </source>
</reference>
<feature type="binding site" evidence="12">
    <location>
        <position position="159"/>
    </location>
    <ligand>
        <name>Zn(2+)</name>
        <dbReference type="ChEBI" id="CHEBI:29105"/>
    </ligand>
</feature>
<dbReference type="GO" id="GO:0004825">
    <property type="term" value="F:methionine-tRNA ligase activity"/>
    <property type="evidence" value="ECO:0007669"/>
    <property type="project" value="UniProtKB-UniRule"/>
</dbReference>
<feature type="binding site" evidence="12">
    <location>
        <position position="335"/>
    </location>
    <ligand>
        <name>ATP</name>
        <dbReference type="ChEBI" id="CHEBI:30616"/>
    </ligand>
</feature>
<evidence type="ECO:0000256" key="7">
    <source>
        <dbReference type="ARBA" id="ARBA00022833"/>
    </source>
</evidence>
<proteinExistence type="inferred from homology"/>
<keyword evidence="6 12" id="KW-0547">Nucleotide-binding</keyword>
<comment type="subcellular location">
    <subcellularLocation>
        <location evidence="2 12">Cytoplasm</location>
    </subcellularLocation>
</comment>
<evidence type="ECO:0000256" key="1">
    <source>
        <dbReference type="ARBA" id="ARBA00003314"/>
    </source>
</evidence>
<evidence type="ECO:0000256" key="4">
    <source>
        <dbReference type="ARBA" id="ARBA00022490"/>
    </source>
</evidence>
<comment type="catalytic activity">
    <reaction evidence="11 12">
        <text>tRNA(Met) + L-methionine + ATP = L-methionyl-tRNA(Met) + AMP + diphosphate</text>
        <dbReference type="Rhea" id="RHEA:13481"/>
        <dbReference type="Rhea" id="RHEA-COMP:9667"/>
        <dbReference type="Rhea" id="RHEA-COMP:9698"/>
        <dbReference type="ChEBI" id="CHEBI:30616"/>
        <dbReference type="ChEBI" id="CHEBI:33019"/>
        <dbReference type="ChEBI" id="CHEBI:57844"/>
        <dbReference type="ChEBI" id="CHEBI:78442"/>
        <dbReference type="ChEBI" id="CHEBI:78530"/>
        <dbReference type="ChEBI" id="CHEBI:456215"/>
        <dbReference type="EC" id="6.1.1.10"/>
    </reaction>
</comment>
<dbReference type="InterPro" id="IPR014758">
    <property type="entry name" value="Met-tRNA_synth"/>
</dbReference>
<dbReference type="Gene3D" id="3.40.50.620">
    <property type="entry name" value="HUPs"/>
    <property type="match status" value="1"/>
</dbReference>
<evidence type="ECO:0000256" key="6">
    <source>
        <dbReference type="ARBA" id="ARBA00022741"/>
    </source>
</evidence>
<feature type="binding site" evidence="12">
    <location>
        <position position="146"/>
    </location>
    <ligand>
        <name>Zn(2+)</name>
        <dbReference type="ChEBI" id="CHEBI:29105"/>
    </ligand>
</feature>
<dbReference type="NCBIfam" id="NF001100">
    <property type="entry name" value="PRK00133.1"/>
    <property type="match status" value="1"/>
</dbReference>
<accession>A0AAT9IG46</accession>
<dbReference type="EC" id="6.1.1.10" evidence="12"/>
<feature type="short sequence motif" description="'HIGH' region" evidence="12">
    <location>
        <begin position="15"/>
        <end position="25"/>
    </location>
</feature>
<dbReference type="Gene3D" id="2.20.28.20">
    <property type="entry name" value="Methionyl-tRNA synthetase, Zn-domain"/>
    <property type="match status" value="1"/>
</dbReference>
<dbReference type="SUPFAM" id="SSF52374">
    <property type="entry name" value="Nucleotidylyl transferase"/>
    <property type="match status" value="1"/>
</dbReference>
<dbReference type="PROSITE" id="PS00178">
    <property type="entry name" value="AA_TRNA_LIGASE_I"/>
    <property type="match status" value="1"/>
</dbReference>
<dbReference type="GO" id="GO:0006431">
    <property type="term" value="P:methionyl-tRNA aminoacylation"/>
    <property type="evidence" value="ECO:0007669"/>
    <property type="project" value="UniProtKB-UniRule"/>
</dbReference>
<dbReference type="GO" id="GO:0046872">
    <property type="term" value="F:metal ion binding"/>
    <property type="evidence" value="ECO:0007669"/>
    <property type="project" value="UniProtKB-KW"/>
</dbReference>
<keyword evidence="12" id="KW-0479">Metal-binding</keyword>
<organism evidence="14">
    <name type="scientific">Buchnera aphidicola</name>
    <name type="common">Anoecia corni</name>
    <dbReference type="NCBI Taxonomy" id="2994477"/>
    <lineage>
        <taxon>Bacteria</taxon>
        <taxon>Pseudomonadati</taxon>
        <taxon>Pseudomonadota</taxon>
        <taxon>Gammaproteobacteria</taxon>
        <taxon>Enterobacterales</taxon>
        <taxon>Erwiniaceae</taxon>
        <taxon>Buchnera</taxon>
    </lineage>
</organism>
<keyword evidence="7 12" id="KW-0862">Zinc</keyword>
<dbReference type="AlphaFoldDB" id="A0AAT9IG46"/>
<comment type="function">
    <text evidence="1 12">Is required not only for elongation of protein synthesis but also for the initiation of all mRNA translation through initiator tRNA(fMet) aminoacylation.</text>
</comment>
<dbReference type="Pfam" id="PF09334">
    <property type="entry name" value="tRNA-synt_1g"/>
    <property type="match status" value="1"/>
</dbReference>
<dbReference type="RefSeq" id="WP_367681070.1">
    <property type="nucleotide sequence ID" value="NZ_OZ060371.1"/>
</dbReference>
<dbReference type="InterPro" id="IPR014729">
    <property type="entry name" value="Rossmann-like_a/b/a_fold"/>
</dbReference>
<dbReference type="NCBIfam" id="TIGR00398">
    <property type="entry name" value="metG"/>
    <property type="match status" value="1"/>
</dbReference>
<dbReference type="InterPro" id="IPR015413">
    <property type="entry name" value="Methionyl/Leucyl_tRNA_Synth"/>
</dbReference>
<dbReference type="InterPro" id="IPR029038">
    <property type="entry name" value="MetRS_Zn"/>
</dbReference>
<keyword evidence="8 12" id="KW-0067">ATP-binding</keyword>
<gene>
    <name evidence="12 14" type="primary">metG</name>
    <name evidence="14" type="ORF">BUANCORI2928_093</name>
</gene>
<evidence type="ECO:0000256" key="8">
    <source>
        <dbReference type="ARBA" id="ARBA00022840"/>
    </source>
</evidence>
<protein>
    <recommendedName>
        <fullName evidence="12">Methionine--tRNA ligase</fullName>
        <ecNumber evidence="12">6.1.1.10</ecNumber>
    </recommendedName>
    <alternativeName>
        <fullName evidence="12">Methionyl-tRNA synthetase</fullName>
        <shortName evidence="12">MetRS</shortName>
    </alternativeName>
</protein>
<dbReference type="GO" id="GO:0005829">
    <property type="term" value="C:cytosol"/>
    <property type="evidence" value="ECO:0007669"/>
    <property type="project" value="TreeGrafter"/>
</dbReference>
<dbReference type="InterPro" id="IPR023458">
    <property type="entry name" value="Met-tRNA_ligase_1"/>
</dbReference>
<dbReference type="Gene3D" id="1.10.730.10">
    <property type="entry name" value="Isoleucyl-tRNA Synthetase, Domain 1"/>
    <property type="match status" value="1"/>
</dbReference>
<feature type="short sequence motif" description="'KMSKS' region" evidence="12">
    <location>
        <begin position="332"/>
        <end position="336"/>
    </location>
</feature>
<feature type="domain" description="Methionyl/Leucyl tRNA synthetase" evidence="13">
    <location>
        <begin position="8"/>
        <end position="396"/>
    </location>
</feature>
<evidence type="ECO:0000256" key="3">
    <source>
        <dbReference type="ARBA" id="ARBA00008258"/>
    </source>
</evidence>
<evidence type="ECO:0000259" key="13">
    <source>
        <dbReference type="Pfam" id="PF09334"/>
    </source>
</evidence>
<keyword evidence="9 12" id="KW-0648">Protein biosynthesis</keyword>
<dbReference type="InterPro" id="IPR009080">
    <property type="entry name" value="tRNAsynth_Ia_anticodon-bd"/>
</dbReference>
<name>A0AAT9IG46_9GAMM</name>
<dbReference type="PANTHER" id="PTHR45765:SF1">
    <property type="entry name" value="METHIONINE--TRNA LIGASE, CYTOPLASMIC"/>
    <property type="match status" value="1"/>
</dbReference>
<dbReference type="EMBL" id="OZ060371">
    <property type="protein sequence ID" value="CAL4042356.1"/>
    <property type="molecule type" value="Genomic_DNA"/>
</dbReference>
<dbReference type="CDD" id="cd07957">
    <property type="entry name" value="Anticodon_Ia_Met"/>
    <property type="match status" value="1"/>
</dbReference>
<comment type="similarity">
    <text evidence="3 12">Belongs to the class-I aminoacyl-tRNA synthetase family. MetG type 1 subfamily.</text>
</comment>
<dbReference type="HAMAP" id="MF_00098">
    <property type="entry name" value="Met_tRNA_synth_type1"/>
    <property type="match status" value="1"/>
</dbReference>
<evidence type="ECO:0000256" key="11">
    <source>
        <dbReference type="ARBA" id="ARBA00047364"/>
    </source>
</evidence>
<feature type="binding site" evidence="12">
    <location>
        <position position="149"/>
    </location>
    <ligand>
        <name>Zn(2+)</name>
        <dbReference type="ChEBI" id="CHEBI:29105"/>
    </ligand>
</feature>
<keyword evidence="10 12" id="KW-0030">Aminoacyl-tRNA synthetase</keyword>
<comment type="cofactor">
    <cofactor evidence="12">
        <name>Zn(2+)</name>
        <dbReference type="ChEBI" id="CHEBI:29105"/>
    </cofactor>
    <text evidence="12">Binds 1 zinc ion per subunit.</text>
</comment>
<dbReference type="InterPro" id="IPR001412">
    <property type="entry name" value="aa-tRNA-synth_I_CS"/>
</dbReference>